<dbReference type="PANTHER" id="PTHR47169">
    <property type="entry name" value="OS01G0541250 PROTEIN"/>
    <property type="match status" value="1"/>
</dbReference>
<dbReference type="EMBL" id="CAMAPE010000010">
    <property type="protein sequence ID" value="CAH9079124.1"/>
    <property type="molecule type" value="Genomic_DNA"/>
</dbReference>
<name>A0A9P0YYC7_CUSEU</name>
<accession>A0A9P0YYC7</accession>
<proteinExistence type="predicted"/>
<dbReference type="InterPro" id="IPR036397">
    <property type="entry name" value="RNaseH_sf"/>
</dbReference>
<comment type="caution">
    <text evidence="1">The sequence shown here is derived from an EMBL/GenBank/DDBJ whole genome shotgun (WGS) entry which is preliminary data.</text>
</comment>
<evidence type="ECO:0000313" key="1">
    <source>
        <dbReference type="EMBL" id="CAH9079124.1"/>
    </source>
</evidence>
<protein>
    <recommendedName>
        <fullName evidence="3">Transposase</fullName>
    </recommendedName>
</protein>
<dbReference type="Proteomes" id="UP001152484">
    <property type="component" value="Unassembled WGS sequence"/>
</dbReference>
<dbReference type="Gene3D" id="3.30.420.10">
    <property type="entry name" value="Ribonuclease H-like superfamily/Ribonuclease H"/>
    <property type="match status" value="1"/>
</dbReference>
<dbReference type="GO" id="GO:0003676">
    <property type="term" value="F:nucleic acid binding"/>
    <property type="evidence" value="ECO:0007669"/>
    <property type="project" value="InterPro"/>
</dbReference>
<gene>
    <name evidence="1" type="ORF">CEURO_LOCUS7064</name>
</gene>
<dbReference type="PANTHER" id="PTHR47169:SF2">
    <property type="entry name" value="OS01G0541250 PROTEIN"/>
    <property type="match status" value="1"/>
</dbReference>
<evidence type="ECO:0000313" key="2">
    <source>
        <dbReference type="Proteomes" id="UP001152484"/>
    </source>
</evidence>
<dbReference type="OrthoDB" id="1263768at2759"/>
<sequence>MVMFLAAVGRPTVGENEEVLWDGKIGIFPFTYEDTTKRTSKNRSAGTLETKATLSVTRAVIKDMILNQLLPAIKEKWSDASNRSIIIQQDNARPHIDINDPDFVTYATEDYWNTQLSDECI</sequence>
<keyword evidence="2" id="KW-1185">Reference proteome</keyword>
<organism evidence="1 2">
    <name type="scientific">Cuscuta europaea</name>
    <name type="common">European dodder</name>
    <dbReference type="NCBI Taxonomy" id="41803"/>
    <lineage>
        <taxon>Eukaryota</taxon>
        <taxon>Viridiplantae</taxon>
        <taxon>Streptophyta</taxon>
        <taxon>Embryophyta</taxon>
        <taxon>Tracheophyta</taxon>
        <taxon>Spermatophyta</taxon>
        <taxon>Magnoliopsida</taxon>
        <taxon>eudicotyledons</taxon>
        <taxon>Gunneridae</taxon>
        <taxon>Pentapetalae</taxon>
        <taxon>asterids</taxon>
        <taxon>lamiids</taxon>
        <taxon>Solanales</taxon>
        <taxon>Convolvulaceae</taxon>
        <taxon>Cuscuteae</taxon>
        <taxon>Cuscuta</taxon>
        <taxon>Cuscuta subgen. Cuscuta</taxon>
    </lineage>
</organism>
<evidence type="ECO:0008006" key="3">
    <source>
        <dbReference type="Google" id="ProtNLM"/>
    </source>
</evidence>
<reference evidence="1" key="1">
    <citation type="submission" date="2022-07" db="EMBL/GenBank/DDBJ databases">
        <authorList>
            <person name="Macas J."/>
            <person name="Novak P."/>
            <person name="Neumann P."/>
        </authorList>
    </citation>
    <scope>NUCLEOTIDE SEQUENCE</scope>
</reference>
<dbReference type="AlphaFoldDB" id="A0A9P0YYC7"/>